<keyword evidence="1 5" id="KW-0489">Methyltransferase</keyword>
<feature type="domain" description="Methyltransferase" evidence="4">
    <location>
        <begin position="29"/>
        <end position="107"/>
    </location>
</feature>
<keyword evidence="6" id="KW-1185">Reference proteome</keyword>
<dbReference type="Gene3D" id="3.40.50.150">
    <property type="entry name" value="Vaccinia Virus protein VP39"/>
    <property type="match status" value="1"/>
</dbReference>
<dbReference type="InterPro" id="IPR029063">
    <property type="entry name" value="SAM-dependent_MTases_sf"/>
</dbReference>
<reference evidence="6" key="1">
    <citation type="journal article" date="2019" name="Int. J. Syst. Evol. Microbiol.">
        <title>The Global Catalogue of Microorganisms (GCM) 10K type strain sequencing project: providing services to taxonomists for standard genome sequencing and annotation.</title>
        <authorList>
            <consortium name="The Broad Institute Genomics Platform"/>
            <consortium name="The Broad Institute Genome Sequencing Center for Infectious Disease"/>
            <person name="Wu L."/>
            <person name="Ma J."/>
        </authorList>
    </citation>
    <scope>NUCLEOTIDE SEQUENCE [LARGE SCALE GENOMIC DNA]</scope>
    <source>
        <strain evidence="6">CCUG 53903</strain>
    </source>
</reference>
<evidence type="ECO:0000313" key="5">
    <source>
        <dbReference type="EMBL" id="MFC7462120.1"/>
    </source>
</evidence>
<dbReference type="InterPro" id="IPR041698">
    <property type="entry name" value="Methyltransf_25"/>
</dbReference>
<keyword evidence="2 5" id="KW-0808">Transferase</keyword>
<dbReference type="Pfam" id="PF13649">
    <property type="entry name" value="Methyltransf_25"/>
    <property type="match status" value="1"/>
</dbReference>
<gene>
    <name evidence="5" type="ORF">ACFQU0_16975</name>
</gene>
<evidence type="ECO:0000256" key="3">
    <source>
        <dbReference type="ARBA" id="ARBA00022691"/>
    </source>
</evidence>
<dbReference type="SUPFAM" id="SSF53335">
    <property type="entry name" value="S-adenosyl-L-methionine-dependent methyltransferases"/>
    <property type="match status" value="1"/>
</dbReference>
<accession>A0ABW2SFT8</accession>
<dbReference type="PANTHER" id="PTHR43464">
    <property type="entry name" value="METHYLTRANSFERASE"/>
    <property type="match status" value="1"/>
</dbReference>
<dbReference type="GO" id="GO:0032259">
    <property type="term" value="P:methylation"/>
    <property type="evidence" value="ECO:0007669"/>
    <property type="project" value="UniProtKB-KW"/>
</dbReference>
<organism evidence="5 6">
    <name type="scientific">Hydrogenophaga defluvii</name>
    <dbReference type="NCBI Taxonomy" id="249410"/>
    <lineage>
        <taxon>Bacteria</taxon>
        <taxon>Pseudomonadati</taxon>
        <taxon>Pseudomonadota</taxon>
        <taxon>Betaproteobacteria</taxon>
        <taxon>Burkholderiales</taxon>
        <taxon>Comamonadaceae</taxon>
        <taxon>Hydrogenophaga</taxon>
    </lineage>
</organism>
<evidence type="ECO:0000256" key="2">
    <source>
        <dbReference type="ARBA" id="ARBA00022679"/>
    </source>
</evidence>
<comment type="caution">
    <text evidence="5">The sequence shown here is derived from an EMBL/GenBank/DDBJ whole genome shotgun (WGS) entry which is preliminary data.</text>
</comment>
<evidence type="ECO:0000313" key="6">
    <source>
        <dbReference type="Proteomes" id="UP001596457"/>
    </source>
</evidence>
<dbReference type="EC" id="2.1.1.222" evidence="5"/>
<proteinExistence type="predicted"/>
<name>A0ABW2SFT8_9BURK</name>
<dbReference type="GO" id="GO:0061542">
    <property type="term" value="F:3-demethylubiquinol 3-O-methyltransferase activity"/>
    <property type="evidence" value="ECO:0007669"/>
    <property type="project" value="UniProtKB-EC"/>
</dbReference>
<keyword evidence="3" id="KW-0949">S-adenosyl-L-methionine</keyword>
<evidence type="ECO:0000256" key="1">
    <source>
        <dbReference type="ARBA" id="ARBA00022603"/>
    </source>
</evidence>
<dbReference type="EC" id="2.1.1.64" evidence="5"/>
<dbReference type="GO" id="GO:0102208">
    <property type="term" value="F:2-polyprenyl-6-hydroxyphenol methylase activity"/>
    <property type="evidence" value="ECO:0007669"/>
    <property type="project" value="UniProtKB-EC"/>
</dbReference>
<dbReference type="Proteomes" id="UP001596457">
    <property type="component" value="Unassembled WGS sequence"/>
</dbReference>
<sequence length="194" mass="21243">MMATLPHGAEAPSEWITRWAHLLPPSARVLDVACGAGRHTRWLANQGHRLTAVDRNPEALAGLARVARVLCADIENGPWPLNAERFDAVVVTNYLWRPLWPTLLDSLAPGGVLLVETFAHGNASVGKPSRPDFLLQPGELLQHCHGLRVVGFEDGFCEAPARYVQRICAVREAMPAADPPARYRLPSKGQMPPQ</sequence>
<dbReference type="EMBL" id="JBHTBZ010000055">
    <property type="protein sequence ID" value="MFC7462120.1"/>
    <property type="molecule type" value="Genomic_DNA"/>
</dbReference>
<evidence type="ECO:0000259" key="4">
    <source>
        <dbReference type="Pfam" id="PF13649"/>
    </source>
</evidence>
<dbReference type="RefSeq" id="WP_382202858.1">
    <property type="nucleotide sequence ID" value="NZ_JBHTBZ010000055.1"/>
</dbReference>
<dbReference type="CDD" id="cd02440">
    <property type="entry name" value="AdoMet_MTases"/>
    <property type="match status" value="1"/>
</dbReference>
<protein>
    <submittedName>
        <fullName evidence="5">Class I SAM-dependent methyltransferase</fullName>
        <ecNumber evidence="5">2.1.1.222</ecNumber>
        <ecNumber evidence="5">2.1.1.64</ecNumber>
    </submittedName>
</protein>
<dbReference type="PANTHER" id="PTHR43464:SF19">
    <property type="entry name" value="UBIQUINONE BIOSYNTHESIS O-METHYLTRANSFERASE, MITOCHONDRIAL"/>
    <property type="match status" value="1"/>
</dbReference>